<protein>
    <submittedName>
        <fullName evidence="2">Uncharacterized protein</fullName>
    </submittedName>
</protein>
<feature type="signal peptide" evidence="1">
    <location>
        <begin position="1"/>
        <end position="22"/>
    </location>
</feature>
<evidence type="ECO:0000256" key="1">
    <source>
        <dbReference type="SAM" id="SignalP"/>
    </source>
</evidence>
<evidence type="ECO:0000313" key="3">
    <source>
        <dbReference type="Proteomes" id="UP001059617"/>
    </source>
</evidence>
<organism evidence="2 3">
    <name type="scientific">Dactylosporangium fulvum</name>
    <dbReference type="NCBI Taxonomy" id="53359"/>
    <lineage>
        <taxon>Bacteria</taxon>
        <taxon>Bacillati</taxon>
        <taxon>Actinomycetota</taxon>
        <taxon>Actinomycetes</taxon>
        <taxon>Micromonosporales</taxon>
        <taxon>Micromonosporaceae</taxon>
        <taxon>Dactylosporangium</taxon>
    </lineage>
</organism>
<gene>
    <name evidence="2" type="ORF">Dfulv_15125</name>
</gene>
<dbReference type="Proteomes" id="UP001059617">
    <property type="component" value="Chromosome"/>
</dbReference>
<feature type="chain" id="PRO_5045346759" evidence="1">
    <location>
        <begin position="23"/>
        <end position="341"/>
    </location>
</feature>
<name>A0ABY5W5Z7_9ACTN</name>
<sequence>MRRRTIVIGATAATAAAGIALAVGLRPESAHQPPVVPSHRPIDASGNRYEAAVATAHQQGLTVWIESDLVKRWLAGPESFRAAVSTIAKLAAQPGVEGIKIADELGYRDKLDSAEKVQQFLDAASEALHTATPGKRLLIDLLVPELGCLPGHGPSLRAATTCAGQARGQYPQLTLEAVDGYLRSRRIDVVDLSTGLMTPKTYGDWGVDQATAQRAAWTEAKRRGWDKLTTLHARKALAHPGTYHEPDTGPTLTTYLDIPREQGAAAVDVWTWRQQYQGDTYRLLDPGLRSNALWEGLLQRRNAGARLFTHLSPSSLEVDLHTDLAMLAKVFTDLFVAAGTG</sequence>
<proteinExistence type="predicted"/>
<accession>A0ABY5W5Z7</accession>
<evidence type="ECO:0000313" key="2">
    <source>
        <dbReference type="EMBL" id="UWP85492.1"/>
    </source>
</evidence>
<dbReference type="RefSeq" id="WP_259863614.1">
    <property type="nucleotide sequence ID" value="NZ_BAAAST010000014.1"/>
</dbReference>
<keyword evidence="3" id="KW-1185">Reference proteome</keyword>
<reference evidence="2" key="2">
    <citation type="submission" date="2022-09" db="EMBL/GenBank/DDBJ databases">
        <title>Biosynthetic gene clusters of Dactylosporangioum fulvum.</title>
        <authorList>
            <person name="Caradec T."/>
        </authorList>
    </citation>
    <scope>NUCLEOTIDE SEQUENCE</scope>
    <source>
        <strain evidence="2">NRRL B-16292</strain>
    </source>
</reference>
<dbReference type="EMBL" id="CP073720">
    <property type="protein sequence ID" value="UWP85492.1"/>
    <property type="molecule type" value="Genomic_DNA"/>
</dbReference>
<reference evidence="2" key="1">
    <citation type="submission" date="2021-04" db="EMBL/GenBank/DDBJ databases">
        <authorList>
            <person name="Hartkoorn R.C."/>
            <person name="Beaudoing E."/>
            <person name="Hot D."/>
        </authorList>
    </citation>
    <scope>NUCLEOTIDE SEQUENCE</scope>
    <source>
        <strain evidence="2">NRRL B-16292</strain>
    </source>
</reference>
<keyword evidence="1" id="KW-0732">Signal</keyword>